<dbReference type="OrthoDB" id="75724at2759"/>
<accession>A0A830C807</accession>
<proteinExistence type="predicted"/>
<reference evidence="1" key="1">
    <citation type="submission" date="2020-07" db="EMBL/GenBank/DDBJ databases">
        <title>Ethylene signaling mediates host invasion by parasitic plants.</title>
        <authorList>
            <person name="Yoshida S."/>
        </authorList>
    </citation>
    <scope>NUCLEOTIDE SEQUENCE</scope>
    <source>
        <strain evidence="1">Okayama</strain>
    </source>
</reference>
<dbReference type="EMBL" id="BMAC01000271">
    <property type="protein sequence ID" value="GFP92183.1"/>
    <property type="molecule type" value="Genomic_DNA"/>
</dbReference>
<evidence type="ECO:0000313" key="1">
    <source>
        <dbReference type="EMBL" id="GFP92183.1"/>
    </source>
</evidence>
<organism evidence="1 2">
    <name type="scientific">Phtheirospermum japonicum</name>
    <dbReference type="NCBI Taxonomy" id="374723"/>
    <lineage>
        <taxon>Eukaryota</taxon>
        <taxon>Viridiplantae</taxon>
        <taxon>Streptophyta</taxon>
        <taxon>Embryophyta</taxon>
        <taxon>Tracheophyta</taxon>
        <taxon>Spermatophyta</taxon>
        <taxon>Magnoliopsida</taxon>
        <taxon>eudicotyledons</taxon>
        <taxon>Gunneridae</taxon>
        <taxon>Pentapetalae</taxon>
        <taxon>asterids</taxon>
        <taxon>lamiids</taxon>
        <taxon>Lamiales</taxon>
        <taxon>Orobanchaceae</taxon>
        <taxon>Orobanchaceae incertae sedis</taxon>
        <taxon>Phtheirospermum</taxon>
    </lineage>
</organism>
<sequence>MAVGETKEYVDPFCDDQVLVVDYSLFRPPKQARAFRTPRRGMIAASFWIPDSITHEDRRAIDVKITCLDSRRGLMHDRVTTSSDIGAFPFPLHILPHFSSLICNENIAREFKLSIGCSGLRWLNSLGTMFDFSFVLSLSSFRTRSRLTVRPWIDLSRGKDEGNDFEGYLRFHASSGHPTRLGLKRTSKVTQHERGAIVGGRLKRKRENESGAAVPVDRLNRAKLTVKQKVWCLKTKQSIDCNAGIYEKISYSDKNSSITDYGKTLNGLCSWFGPVQSFQSDYELLIRLDQRIVNFVETIASRDCSWCSRGDRTWSKPLKEASPDIIGLRYEDRAENSSSPIECGYRSLLREGTGFYVFISWNVDVVLNDGVYALFTWFKCPLCDKAGIRRLQAWIFTVTRAVTMFRRKPHNHPEINTAERDAEVKQLRGALGSLSGRNLKYCSDACLRRYLEA</sequence>
<name>A0A830C807_9LAMI</name>
<dbReference type="Proteomes" id="UP000653305">
    <property type="component" value="Unassembled WGS sequence"/>
</dbReference>
<evidence type="ECO:0000313" key="2">
    <source>
        <dbReference type="Proteomes" id="UP000653305"/>
    </source>
</evidence>
<dbReference type="AlphaFoldDB" id="A0A830C807"/>
<protein>
    <submittedName>
        <fullName evidence="1">Uncharacterized protein</fullName>
    </submittedName>
</protein>
<keyword evidence="2" id="KW-1185">Reference proteome</keyword>
<gene>
    <name evidence="1" type="ORF">PHJA_001362400</name>
</gene>
<comment type="caution">
    <text evidence="1">The sequence shown here is derived from an EMBL/GenBank/DDBJ whole genome shotgun (WGS) entry which is preliminary data.</text>
</comment>